<dbReference type="AlphaFoldDB" id="A0A3A3FS79"/>
<keyword evidence="3 4" id="KW-0408">Iron</keyword>
<dbReference type="GO" id="GO:0046872">
    <property type="term" value="F:metal ion binding"/>
    <property type="evidence" value="ECO:0007669"/>
    <property type="project" value="UniProtKB-KW"/>
</dbReference>
<dbReference type="InterPro" id="IPR036909">
    <property type="entry name" value="Cyt_c-like_dom_sf"/>
</dbReference>
<evidence type="ECO:0000313" key="7">
    <source>
        <dbReference type="Proteomes" id="UP000265955"/>
    </source>
</evidence>
<keyword evidence="2 4" id="KW-0479">Metal-binding</keyword>
<dbReference type="Pfam" id="PF00034">
    <property type="entry name" value="Cytochrom_C"/>
    <property type="match status" value="1"/>
</dbReference>
<organism evidence="6 7">
    <name type="scientific">Noviherbaspirillum saxi</name>
    <dbReference type="NCBI Taxonomy" id="2320863"/>
    <lineage>
        <taxon>Bacteria</taxon>
        <taxon>Pseudomonadati</taxon>
        <taxon>Pseudomonadota</taxon>
        <taxon>Betaproteobacteria</taxon>
        <taxon>Burkholderiales</taxon>
        <taxon>Oxalobacteraceae</taxon>
        <taxon>Noviherbaspirillum</taxon>
    </lineage>
</organism>
<dbReference type="Gene3D" id="1.10.760.10">
    <property type="entry name" value="Cytochrome c-like domain"/>
    <property type="match status" value="1"/>
</dbReference>
<dbReference type="EMBL" id="QYUO01000002">
    <property type="protein sequence ID" value="RJF96342.1"/>
    <property type="molecule type" value="Genomic_DNA"/>
</dbReference>
<comment type="caution">
    <text evidence="6">The sequence shown here is derived from an EMBL/GenBank/DDBJ whole genome shotgun (WGS) entry which is preliminary data.</text>
</comment>
<dbReference type="GO" id="GO:0020037">
    <property type="term" value="F:heme binding"/>
    <property type="evidence" value="ECO:0007669"/>
    <property type="project" value="InterPro"/>
</dbReference>
<feature type="domain" description="Cytochrome c" evidence="5">
    <location>
        <begin position="25"/>
        <end position="116"/>
    </location>
</feature>
<name>A0A3A3FS79_9BURK</name>
<protein>
    <submittedName>
        <fullName evidence="6">Cytochrome c</fullName>
    </submittedName>
</protein>
<evidence type="ECO:0000256" key="4">
    <source>
        <dbReference type="PROSITE-ProRule" id="PRU00433"/>
    </source>
</evidence>
<evidence type="ECO:0000256" key="3">
    <source>
        <dbReference type="ARBA" id="ARBA00023004"/>
    </source>
</evidence>
<proteinExistence type="predicted"/>
<gene>
    <name evidence="6" type="ORF">D3871_21560</name>
</gene>
<dbReference type="OrthoDB" id="3540130at2"/>
<dbReference type="SUPFAM" id="SSF46626">
    <property type="entry name" value="Cytochrome c"/>
    <property type="match status" value="1"/>
</dbReference>
<dbReference type="InterPro" id="IPR009056">
    <property type="entry name" value="Cyt_c-like_dom"/>
</dbReference>
<dbReference type="GO" id="GO:0009055">
    <property type="term" value="F:electron transfer activity"/>
    <property type="evidence" value="ECO:0007669"/>
    <property type="project" value="InterPro"/>
</dbReference>
<accession>A0A3A3FS79</accession>
<dbReference type="Proteomes" id="UP000265955">
    <property type="component" value="Unassembled WGS sequence"/>
</dbReference>
<reference evidence="7" key="1">
    <citation type="submission" date="2018-09" db="EMBL/GenBank/DDBJ databases">
        <authorList>
            <person name="Zhu H."/>
        </authorList>
    </citation>
    <scope>NUCLEOTIDE SEQUENCE [LARGE SCALE GENOMIC DNA]</scope>
    <source>
        <strain evidence="7">K1R23-30</strain>
    </source>
</reference>
<evidence type="ECO:0000259" key="5">
    <source>
        <dbReference type="PROSITE" id="PS51007"/>
    </source>
</evidence>
<keyword evidence="1 4" id="KW-0349">Heme</keyword>
<evidence type="ECO:0000313" key="6">
    <source>
        <dbReference type="EMBL" id="RJF96342.1"/>
    </source>
</evidence>
<sequence>MLYGLLLILSVAGCGQDEAVSAALGDAERGKEAVARYGCIACHAIPGALNQGSNVGPPLHKIAQRAYLGGVIPNTPEQMVRWLRNPAAIDPRSAMPNLGLSEAEAKDIAAYLYTLK</sequence>
<evidence type="ECO:0000256" key="1">
    <source>
        <dbReference type="ARBA" id="ARBA00022617"/>
    </source>
</evidence>
<evidence type="ECO:0000256" key="2">
    <source>
        <dbReference type="ARBA" id="ARBA00022723"/>
    </source>
</evidence>
<dbReference type="PROSITE" id="PS51007">
    <property type="entry name" value="CYTC"/>
    <property type="match status" value="1"/>
</dbReference>
<keyword evidence="7" id="KW-1185">Reference proteome</keyword>